<name>A0A1W2B8L5_9RHOB</name>
<dbReference type="GO" id="GO:0046872">
    <property type="term" value="F:metal ion binding"/>
    <property type="evidence" value="ECO:0007669"/>
    <property type="project" value="UniProtKB-KW"/>
</dbReference>
<protein>
    <recommendedName>
        <fullName evidence="8">Quercetin 2,3-dioxygenase</fullName>
    </recommendedName>
</protein>
<feature type="domain" description="Pirin N-terminal" evidence="4">
    <location>
        <begin position="22"/>
        <end position="121"/>
    </location>
</feature>
<dbReference type="CDD" id="cd02909">
    <property type="entry name" value="cupin_pirin_N"/>
    <property type="match status" value="1"/>
</dbReference>
<feature type="binding site" evidence="2">
    <location>
        <position position="61"/>
    </location>
    <ligand>
        <name>Fe cation</name>
        <dbReference type="ChEBI" id="CHEBI:24875"/>
    </ligand>
</feature>
<dbReference type="Pfam" id="PF02678">
    <property type="entry name" value="Pirin"/>
    <property type="match status" value="1"/>
</dbReference>
<dbReference type="RefSeq" id="WP_084352103.1">
    <property type="nucleotide sequence ID" value="NZ_FWYD01000003.1"/>
</dbReference>
<evidence type="ECO:0000259" key="4">
    <source>
        <dbReference type="Pfam" id="PF02678"/>
    </source>
</evidence>
<proteinExistence type="inferred from homology"/>
<dbReference type="EMBL" id="FWYD01000003">
    <property type="protein sequence ID" value="SMC69269.1"/>
    <property type="molecule type" value="Genomic_DNA"/>
</dbReference>
<gene>
    <name evidence="6" type="ORF">SAMN06295998_103495</name>
</gene>
<reference evidence="6 7" key="1">
    <citation type="submission" date="2017-04" db="EMBL/GenBank/DDBJ databases">
        <authorList>
            <person name="Afonso C.L."/>
            <person name="Miller P.J."/>
            <person name="Scott M.A."/>
            <person name="Spackman E."/>
            <person name="Goraichik I."/>
            <person name="Dimitrov K.M."/>
            <person name="Suarez D.L."/>
            <person name="Swayne D.E."/>
        </authorList>
    </citation>
    <scope>NUCLEOTIDE SEQUENCE [LARGE SCALE GENOMIC DNA]</scope>
    <source>
        <strain evidence="6 7">CGMCC 1.12644</strain>
    </source>
</reference>
<dbReference type="Gene3D" id="2.60.120.10">
    <property type="entry name" value="Jelly Rolls"/>
    <property type="match status" value="2"/>
</dbReference>
<evidence type="ECO:0000256" key="2">
    <source>
        <dbReference type="PIRSR" id="PIRSR006232-1"/>
    </source>
</evidence>
<dbReference type="InterPro" id="IPR003829">
    <property type="entry name" value="Pirin_N_dom"/>
</dbReference>
<feature type="binding site" evidence="2">
    <location>
        <position position="59"/>
    </location>
    <ligand>
        <name>Fe cation</name>
        <dbReference type="ChEBI" id="CHEBI:24875"/>
    </ligand>
</feature>
<evidence type="ECO:0000313" key="6">
    <source>
        <dbReference type="EMBL" id="SMC69269.1"/>
    </source>
</evidence>
<dbReference type="OrthoDB" id="9780903at2"/>
<feature type="binding site" evidence="2">
    <location>
        <position position="105"/>
    </location>
    <ligand>
        <name>Fe cation</name>
        <dbReference type="ChEBI" id="CHEBI:24875"/>
    </ligand>
</feature>
<evidence type="ECO:0000259" key="5">
    <source>
        <dbReference type="Pfam" id="PF05726"/>
    </source>
</evidence>
<comment type="similarity">
    <text evidence="1 3">Belongs to the pirin family.</text>
</comment>
<dbReference type="PIRSF" id="PIRSF006232">
    <property type="entry name" value="Pirin"/>
    <property type="match status" value="1"/>
</dbReference>
<dbReference type="SUPFAM" id="SSF51182">
    <property type="entry name" value="RmlC-like cupins"/>
    <property type="match status" value="1"/>
</dbReference>
<sequence length="303" mass="32976">MSLRPTLETRKATPTMEGAGVHLHRAFGFQDPSELDPFLLFDDFRNDVPDHYLQGFPWHPHRGIETITYVLNGSVDHGDSLGNTGSLGAGDVQWMTAGSGILHQEMPKGNASGQMHGFQLWANLPSSLKMTAPRYQDVEGKEIPEIIDDDGTRVKVIVGSFWGKSGPVDGIAADPQYLDVYVPAGVKKTLPVDTYRRAFAYVFEGSGAFTDAADPTGVLLEKEVDGAELNIRDMSGDRTLVRFGTGDSVTVQAGEQGVRFLLISGAPIQEPVAWHGPIVMNTQAELQQAMRDLRNGTFIKAAH</sequence>
<feature type="domain" description="Pirin C-terminal" evidence="5">
    <location>
        <begin position="177"/>
        <end position="298"/>
    </location>
</feature>
<dbReference type="InterPro" id="IPR014710">
    <property type="entry name" value="RmlC-like_jellyroll"/>
</dbReference>
<organism evidence="6 7">
    <name type="scientific">Primorskyibacter flagellatus</name>
    <dbReference type="NCBI Taxonomy" id="1387277"/>
    <lineage>
        <taxon>Bacteria</taxon>
        <taxon>Pseudomonadati</taxon>
        <taxon>Pseudomonadota</taxon>
        <taxon>Alphaproteobacteria</taxon>
        <taxon>Rhodobacterales</taxon>
        <taxon>Roseobacteraceae</taxon>
        <taxon>Primorskyibacter</taxon>
    </lineage>
</organism>
<keyword evidence="7" id="KW-1185">Reference proteome</keyword>
<keyword evidence="2" id="KW-0408">Iron</keyword>
<accession>A0A1W2B8L5</accession>
<dbReference type="InterPro" id="IPR012093">
    <property type="entry name" value="Pirin"/>
</dbReference>
<keyword evidence="2" id="KW-0479">Metal-binding</keyword>
<comment type="cofactor">
    <cofactor evidence="2">
        <name>Fe cation</name>
        <dbReference type="ChEBI" id="CHEBI:24875"/>
    </cofactor>
    <text evidence="2">Binds 1 Fe cation per subunit.</text>
</comment>
<dbReference type="Proteomes" id="UP000192330">
    <property type="component" value="Unassembled WGS sequence"/>
</dbReference>
<evidence type="ECO:0000256" key="1">
    <source>
        <dbReference type="ARBA" id="ARBA00008416"/>
    </source>
</evidence>
<evidence type="ECO:0000313" key="7">
    <source>
        <dbReference type="Proteomes" id="UP000192330"/>
    </source>
</evidence>
<dbReference type="PANTHER" id="PTHR13903:SF8">
    <property type="entry name" value="PIRIN"/>
    <property type="match status" value="1"/>
</dbReference>
<evidence type="ECO:0008006" key="8">
    <source>
        <dbReference type="Google" id="ProtNLM"/>
    </source>
</evidence>
<dbReference type="PANTHER" id="PTHR13903">
    <property type="entry name" value="PIRIN-RELATED"/>
    <property type="match status" value="1"/>
</dbReference>
<dbReference type="Pfam" id="PF05726">
    <property type="entry name" value="Pirin_C"/>
    <property type="match status" value="1"/>
</dbReference>
<evidence type="ECO:0000256" key="3">
    <source>
        <dbReference type="RuleBase" id="RU003457"/>
    </source>
</evidence>
<dbReference type="InterPro" id="IPR008778">
    <property type="entry name" value="Pirin_C_dom"/>
</dbReference>
<feature type="binding site" evidence="2">
    <location>
        <position position="103"/>
    </location>
    <ligand>
        <name>Fe cation</name>
        <dbReference type="ChEBI" id="CHEBI:24875"/>
    </ligand>
</feature>
<dbReference type="AlphaFoldDB" id="A0A1W2B8L5"/>
<dbReference type="InterPro" id="IPR011051">
    <property type="entry name" value="RmlC_Cupin_sf"/>
</dbReference>
<dbReference type="CDD" id="cd02247">
    <property type="entry name" value="cupin_pirin_C"/>
    <property type="match status" value="1"/>
</dbReference>